<evidence type="ECO:0000256" key="1">
    <source>
        <dbReference type="SAM" id="SignalP"/>
    </source>
</evidence>
<feature type="signal peptide" evidence="1">
    <location>
        <begin position="1"/>
        <end position="23"/>
    </location>
</feature>
<keyword evidence="4" id="KW-1185">Reference proteome</keyword>
<dbReference type="EMBL" id="RQYF01000075">
    <property type="protein sequence ID" value="RRD88673.1"/>
    <property type="molecule type" value="Genomic_DNA"/>
</dbReference>
<reference evidence="3 5" key="2">
    <citation type="submission" date="2019-02" db="EMBL/GenBank/DDBJ databases">
        <authorList>
            <consortium name="Pathogen Informatics"/>
        </authorList>
    </citation>
    <scope>NUCLEOTIDE SEQUENCE [LARGE SCALE GENOMIC DNA]</scope>
    <source>
        <strain evidence="3 5">3012STDY7078512</strain>
    </source>
</reference>
<accession>A0A2R3MNA4</accession>
<reference evidence="2 4" key="1">
    <citation type="submission" date="2018-11" db="EMBL/GenBank/DDBJ databases">
        <title>Genomes From Bacteria Associated with the Canine Oral Cavity: a Test Case for Automated Genome-Based Taxonomic Assignment.</title>
        <authorList>
            <person name="Coil D.A."/>
            <person name="Jospin G."/>
            <person name="Darling A.E."/>
            <person name="Wallis C."/>
            <person name="Davis I.J."/>
            <person name="Harris S."/>
            <person name="Eisen J.A."/>
            <person name="Holcombe L.J."/>
            <person name="O'Flynn C."/>
        </authorList>
    </citation>
    <scope>NUCLEOTIDE SEQUENCE [LARGE SCALE GENOMIC DNA]</scope>
    <source>
        <strain evidence="2 4">OH1047_COT-310</strain>
    </source>
</reference>
<dbReference type="Proteomes" id="UP000279562">
    <property type="component" value="Unassembled WGS sequence"/>
</dbReference>
<evidence type="ECO:0000313" key="4">
    <source>
        <dbReference type="Proteomes" id="UP000279562"/>
    </source>
</evidence>
<evidence type="ECO:0000313" key="2">
    <source>
        <dbReference type="EMBL" id="RRD88673.1"/>
    </source>
</evidence>
<sequence>MKKLVLMAAAIVAVSFASCGNKAANAEQAAADSIRIADSIAAVEAAAAEAAAAAAADTVAVDSAAVVAE</sequence>
<gene>
    <name evidence="2" type="ORF">EII33_11680</name>
    <name evidence="3" type="ORF">NCTC7812_02049</name>
</gene>
<feature type="chain" id="PRO_5041604402" evidence="1">
    <location>
        <begin position="24"/>
        <end position="69"/>
    </location>
</feature>
<dbReference type="EMBL" id="CAACYH010000004">
    <property type="protein sequence ID" value="VFB14491.1"/>
    <property type="molecule type" value="Genomic_DNA"/>
</dbReference>
<evidence type="ECO:0000313" key="5">
    <source>
        <dbReference type="Proteomes" id="UP000396835"/>
    </source>
</evidence>
<name>A0A2R3MNA4_9BACE</name>
<proteinExistence type="predicted"/>
<organism evidence="2 4">
    <name type="scientific">Prevotella heparinolytica</name>
    <dbReference type="NCBI Taxonomy" id="28113"/>
    <lineage>
        <taxon>Bacteria</taxon>
        <taxon>Pseudomonadati</taxon>
        <taxon>Bacteroidota</taxon>
        <taxon>Bacteroidia</taxon>
        <taxon>Bacteroidales</taxon>
        <taxon>Bacteroidaceae</taxon>
        <taxon>Bacteroides</taxon>
    </lineage>
</organism>
<keyword evidence="1" id="KW-0732">Signal</keyword>
<dbReference type="AlphaFoldDB" id="A0A2R3MNA4"/>
<dbReference type="Proteomes" id="UP000396835">
    <property type="component" value="Unassembled WGS sequence"/>
</dbReference>
<evidence type="ECO:0000313" key="3">
    <source>
        <dbReference type="EMBL" id="VFB14491.1"/>
    </source>
</evidence>
<dbReference type="GeneID" id="94546890"/>
<dbReference type="RefSeq" id="WP_106068095.1">
    <property type="nucleotide sequence ID" value="NZ_CAACYH010000004.1"/>
</dbReference>
<dbReference type="PROSITE" id="PS51257">
    <property type="entry name" value="PROKAR_LIPOPROTEIN"/>
    <property type="match status" value="1"/>
</dbReference>
<protein>
    <submittedName>
        <fullName evidence="3">Lipoprotein</fullName>
    </submittedName>
</protein>
<dbReference type="KEGG" id="bhf:C3V43_00215"/>
<keyword evidence="3" id="KW-0449">Lipoprotein</keyword>